<dbReference type="Gene3D" id="1.10.8.10">
    <property type="entry name" value="DNA helicase RuvA subunit, C-terminal domain"/>
    <property type="match status" value="1"/>
</dbReference>
<dbReference type="GO" id="GO:0005737">
    <property type="term" value="C:cytoplasm"/>
    <property type="evidence" value="ECO:0007669"/>
    <property type="project" value="UniProtKB-SubCell"/>
</dbReference>
<evidence type="ECO:0000256" key="1">
    <source>
        <dbReference type="ARBA" id="ARBA00022490"/>
    </source>
</evidence>
<dbReference type="NCBIfam" id="TIGR00084">
    <property type="entry name" value="ruvA"/>
    <property type="match status" value="1"/>
</dbReference>
<dbReference type="Gene3D" id="1.10.150.20">
    <property type="entry name" value="5' to 3' exonuclease, C-terminal subdomain"/>
    <property type="match status" value="1"/>
</dbReference>
<dbReference type="GO" id="GO:0048476">
    <property type="term" value="C:Holliday junction resolvase complex"/>
    <property type="evidence" value="ECO:0007669"/>
    <property type="project" value="UniProtKB-UniRule"/>
</dbReference>
<protein>
    <recommendedName>
        <fullName evidence="6">Holliday junction branch migration complex subunit RuvA</fullName>
    </recommendedName>
</protein>
<dbReference type="GO" id="GO:0009378">
    <property type="term" value="F:four-way junction helicase activity"/>
    <property type="evidence" value="ECO:0007669"/>
    <property type="project" value="InterPro"/>
</dbReference>
<comment type="function">
    <text evidence="6">The RuvA-RuvB-RuvC complex processes Holliday junction (HJ) DNA during genetic recombination and DNA repair, while the RuvA-RuvB complex plays an important role in the rescue of blocked DNA replication forks via replication fork reversal (RFR). RuvA specifically binds to HJ cruciform DNA, conferring on it an open structure. The RuvB hexamer acts as an ATP-dependent pump, pulling dsDNA into and through the RuvAB complex. HJ branch migration allows RuvC to scan DNA until it finds its consensus sequence, where it cleaves and resolves the cruciform DNA.</text>
</comment>
<dbReference type="SUPFAM" id="SSF50249">
    <property type="entry name" value="Nucleic acid-binding proteins"/>
    <property type="match status" value="1"/>
</dbReference>
<dbReference type="InterPro" id="IPR011114">
    <property type="entry name" value="RuvA_C"/>
</dbReference>
<keyword evidence="1 6" id="KW-0963">Cytoplasm</keyword>
<dbReference type="Pfam" id="PF07499">
    <property type="entry name" value="RuvA_C"/>
    <property type="match status" value="1"/>
</dbReference>
<keyword evidence="4 6" id="KW-0233">DNA recombination</keyword>
<proteinExistence type="inferred from homology"/>
<dbReference type="CDD" id="cd14332">
    <property type="entry name" value="UBA_RuvA_C"/>
    <property type="match status" value="1"/>
</dbReference>
<evidence type="ECO:0000313" key="8">
    <source>
        <dbReference type="EMBL" id="CAG4990154.1"/>
    </source>
</evidence>
<dbReference type="InterPro" id="IPR036267">
    <property type="entry name" value="RuvA_C_sf"/>
</dbReference>
<dbReference type="InterPro" id="IPR003583">
    <property type="entry name" value="Hlx-hairpin-Hlx_DNA-bd_motif"/>
</dbReference>
<dbReference type="InterPro" id="IPR000085">
    <property type="entry name" value="RuvA"/>
</dbReference>
<feature type="region of interest" description="Domain III" evidence="6">
    <location>
        <begin position="149"/>
        <end position="197"/>
    </location>
</feature>
<evidence type="ECO:0000256" key="2">
    <source>
        <dbReference type="ARBA" id="ARBA00022763"/>
    </source>
</evidence>
<name>A0A916J751_9BACT</name>
<dbReference type="InterPro" id="IPR012340">
    <property type="entry name" value="NA-bd_OB-fold"/>
</dbReference>
<feature type="domain" description="Helix-hairpin-helix DNA-binding motif class 1" evidence="7">
    <location>
        <begin position="73"/>
        <end position="92"/>
    </location>
</feature>
<keyword evidence="8" id="KW-0347">Helicase</keyword>
<dbReference type="GO" id="GO:0016787">
    <property type="term" value="F:hydrolase activity"/>
    <property type="evidence" value="ECO:0007669"/>
    <property type="project" value="UniProtKB-KW"/>
</dbReference>
<keyword evidence="8" id="KW-0378">Hydrolase</keyword>
<gene>
    <name evidence="6 8" type="primary">ruvA</name>
    <name evidence="8" type="ORF">DYBT9275_00464</name>
</gene>
<dbReference type="GO" id="GO:0005524">
    <property type="term" value="F:ATP binding"/>
    <property type="evidence" value="ECO:0007669"/>
    <property type="project" value="InterPro"/>
</dbReference>
<comment type="subunit">
    <text evidence="6">Homotetramer. Forms an RuvA(8)-RuvB(12)-Holliday junction (HJ) complex. HJ DNA is sandwiched between 2 RuvA tetramers; dsDNA enters through RuvA and exits via RuvB. An RuvB hexamer assembles on each DNA strand where it exits the tetramer. Each RuvB hexamer is contacted by two RuvA subunits (via domain III) on 2 adjacent RuvB subunits; this complex drives branch migration. In the full resolvosome a probable DNA-RuvA(4)-RuvB(12)-RuvC(2) complex forms which resolves the HJ.</text>
</comment>
<keyword evidence="9" id="KW-1185">Reference proteome</keyword>
<accession>A0A916J751</accession>
<evidence type="ECO:0000256" key="5">
    <source>
        <dbReference type="ARBA" id="ARBA00023204"/>
    </source>
</evidence>
<dbReference type="RefSeq" id="WP_215237226.1">
    <property type="nucleotide sequence ID" value="NZ_CAJRAF010000001.1"/>
</dbReference>
<organism evidence="8 9">
    <name type="scientific">Dyadobacter helix</name>
    <dbReference type="NCBI Taxonomy" id="2822344"/>
    <lineage>
        <taxon>Bacteria</taxon>
        <taxon>Pseudomonadati</taxon>
        <taxon>Bacteroidota</taxon>
        <taxon>Cytophagia</taxon>
        <taxon>Cytophagales</taxon>
        <taxon>Spirosomataceae</taxon>
        <taxon>Dyadobacter</taxon>
    </lineage>
</organism>
<keyword evidence="2 6" id="KW-0227">DNA damage</keyword>
<comment type="caution">
    <text evidence="6">Lacks conserved residue(s) required for the propagation of feature annotation.</text>
</comment>
<evidence type="ECO:0000256" key="3">
    <source>
        <dbReference type="ARBA" id="ARBA00023125"/>
    </source>
</evidence>
<dbReference type="InterPro" id="IPR010994">
    <property type="entry name" value="RuvA_2-like"/>
</dbReference>
<dbReference type="SMART" id="SM00278">
    <property type="entry name" value="HhH1"/>
    <property type="match status" value="2"/>
</dbReference>
<dbReference type="HAMAP" id="MF_00031">
    <property type="entry name" value="DNA_HJ_migration_RuvA"/>
    <property type="match status" value="1"/>
</dbReference>
<evidence type="ECO:0000256" key="6">
    <source>
        <dbReference type="HAMAP-Rule" id="MF_00031"/>
    </source>
</evidence>
<dbReference type="InterPro" id="IPR013849">
    <property type="entry name" value="DNA_helicase_Holl-junc_RuvA_I"/>
</dbReference>
<comment type="similarity">
    <text evidence="6">Belongs to the RuvA family.</text>
</comment>
<dbReference type="AlphaFoldDB" id="A0A916J751"/>
<evidence type="ECO:0000259" key="7">
    <source>
        <dbReference type="SMART" id="SM00278"/>
    </source>
</evidence>
<feature type="region of interest" description="Domain I" evidence="6">
    <location>
        <begin position="1"/>
        <end position="64"/>
    </location>
</feature>
<keyword evidence="5 6" id="KW-0234">DNA repair</keyword>
<keyword evidence="8" id="KW-0067">ATP-binding</keyword>
<comment type="caution">
    <text evidence="8">The sequence shown here is derived from an EMBL/GenBank/DDBJ whole genome shotgun (WGS) entry which is preliminary data.</text>
</comment>
<dbReference type="SUPFAM" id="SSF46929">
    <property type="entry name" value="DNA helicase RuvA subunit, C-terminal domain"/>
    <property type="match status" value="1"/>
</dbReference>
<dbReference type="SUPFAM" id="SSF47781">
    <property type="entry name" value="RuvA domain 2-like"/>
    <property type="match status" value="1"/>
</dbReference>
<dbReference type="GO" id="GO:0000400">
    <property type="term" value="F:four-way junction DNA binding"/>
    <property type="evidence" value="ECO:0007669"/>
    <property type="project" value="UniProtKB-UniRule"/>
</dbReference>
<dbReference type="GO" id="GO:0009379">
    <property type="term" value="C:Holliday junction helicase complex"/>
    <property type="evidence" value="ECO:0007669"/>
    <property type="project" value="InterPro"/>
</dbReference>
<dbReference type="Pfam" id="PF01330">
    <property type="entry name" value="RuvA_N"/>
    <property type="match status" value="1"/>
</dbReference>
<keyword evidence="3 6" id="KW-0238">DNA-binding</keyword>
<dbReference type="Gene3D" id="2.40.50.140">
    <property type="entry name" value="Nucleic acid-binding proteins"/>
    <property type="match status" value="1"/>
</dbReference>
<reference evidence="8" key="1">
    <citation type="submission" date="2021-04" db="EMBL/GenBank/DDBJ databases">
        <authorList>
            <person name="Rodrigo-Torres L."/>
            <person name="Arahal R. D."/>
            <person name="Lucena T."/>
        </authorList>
    </citation>
    <scope>NUCLEOTIDE SEQUENCE</scope>
    <source>
        <strain evidence="8">CECT 9275</strain>
    </source>
</reference>
<dbReference type="GO" id="GO:0006281">
    <property type="term" value="P:DNA repair"/>
    <property type="evidence" value="ECO:0007669"/>
    <property type="project" value="UniProtKB-UniRule"/>
</dbReference>
<dbReference type="GO" id="GO:0006310">
    <property type="term" value="P:DNA recombination"/>
    <property type="evidence" value="ECO:0007669"/>
    <property type="project" value="UniProtKB-UniRule"/>
</dbReference>
<feature type="domain" description="Helix-hairpin-helix DNA-binding motif class 1" evidence="7">
    <location>
        <begin position="108"/>
        <end position="127"/>
    </location>
</feature>
<evidence type="ECO:0000313" key="9">
    <source>
        <dbReference type="Proteomes" id="UP000680038"/>
    </source>
</evidence>
<comment type="domain">
    <text evidence="6">Has three domains with a flexible linker between the domains II and III and assumes an 'L' shape. Domain III is highly mobile and contacts RuvB.</text>
</comment>
<dbReference type="Proteomes" id="UP000680038">
    <property type="component" value="Unassembled WGS sequence"/>
</dbReference>
<sequence>MIAYVSGTVVHKDPAYAIIDVNGLGYELKISLQTYAALPEKGVRCKLVTYLSIREDAHVLFGFWAEEEKKLFLDLIGVSGVGPSTALVMLSSFSSEEIMKGIAEEDVRLIQSIKGIGSKTAQRVILELKDKMKKEAISLNADFRTSDGTSARIRNEAMAALVTLGIPKATAEKSIDSIIKREGSGITVEQLIKLALR</sequence>
<keyword evidence="8" id="KW-0547">Nucleotide-binding</keyword>
<evidence type="ECO:0000256" key="4">
    <source>
        <dbReference type="ARBA" id="ARBA00023172"/>
    </source>
</evidence>
<dbReference type="EMBL" id="CAJRAF010000001">
    <property type="protein sequence ID" value="CAG4990154.1"/>
    <property type="molecule type" value="Genomic_DNA"/>
</dbReference>
<comment type="subcellular location">
    <subcellularLocation>
        <location evidence="6">Cytoplasm</location>
    </subcellularLocation>
</comment>
<dbReference type="Pfam" id="PF14520">
    <property type="entry name" value="HHH_5"/>
    <property type="match status" value="1"/>
</dbReference>